<reference evidence="3 4" key="1">
    <citation type="submission" date="2016-10" db="EMBL/GenBank/DDBJ databases">
        <authorList>
            <person name="de Groot N.N."/>
        </authorList>
    </citation>
    <scope>NUCLEOTIDE SEQUENCE [LARGE SCALE GENOMIC DNA]</scope>
    <source>
        <strain evidence="3 4">DSM 44637</strain>
    </source>
</reference>
<dbReference type="STRING" id="112413.SAMN05421854_10522"/>
<keyword evidence="5" id="KW-1185">Reference proteome</keyword>
<dbReference type="Pfam" id="PF04229">
    <property type="entry name" value="GrpB"/>
    <property type="match status" value="1"/>
</dbReference>
<protein>
    <submittedName>
        <fullName evidence="3">GrpB domain, predicted nucleotidyltransferase, UPF0157 family</fullName>
    </submittedName>
    <submittedName>
        <fullName evidence="2">GrpB family protein</fullName>
    </submittedName>
</protein>
<dbReference type="RefSeq" id="WP_067578887.1">
    <property type="nucleotide sequence ID" value="NZ_FOWC01000005.1"/>
</dbReference>
<dbReference type="GO" id="GO:0016740">
    <property type="term" value="F:transferase activity"/>
    <property type="evidence" value="ECO:0007669"/>
    <property type="project" value="UniProtKB-KW"/>
</dbReference>
<reference evidence="2 5" key="2">
    <citation type="submission" date="2020-01" db="EMBL/GenBank/DDBJ databases">
        <title>Insect and environment-associated Actinomycetes.</title>
        <authorList>
            <person name="Currrie C."/>
            <person name="Chevrette M."/>
            <person name="Carlson C."/>
            <person name="Stubbendieck R."/>
            <person name="Wendt-Pienkowski E."/>
        </authorList>
    </citation>
    <scope>NUCLEOTIDE SEQUENCE [LARGE SCALE GENOMIC DNA]</scope>
    <source>
        <strain evidence="2 5">SID8386</strain>
    </source>
</reference>
<dbReference type="InterPro" id="IPR007344">
    <property type="entry name" value="GrpB/CoaE"/>
</dbReference>
<dbReference type="OrthoDB" id="9799092at2"/>
<dbReference type="AlphaFoldDB" id="A0A1I5PMZ9"/>
<dbReference type="PANTHER" id="PTHR34822:SF1">
    <property type="entry name" value="GRPB FAMILY PROTEIN"/>
    <property type="match status" value="1"/>
</dbReference>
<sequence length="183" mass="20047">MDDLSDAPAWADERPEIHPADPAWASRGSALCAEVARLLAPWLAPGRVEHVGSTAVPGLAAKPVLDVMAPPRDLSAATVSAVVPVLSAEGWCFVPPELDVAAPWRRFFVLPDAEGRRRVAHLHLLPEGHPRWQAQLRFRDALRADPGLADEYAEVKRRLAGEVRDREEYTAGKTEFVRRVLGG</sequence>
<dbReference type="Gene3D" id="3.30.460.10">
    <property type="entry name" value="Beta Polymerase, domain 2"/>
    <property type="match status" value="1"/>
</dbReference>
<feature type="region of interest" description="Disordered" evidence="1">
    <location>
        <begin position="1"/>
        <end position="21"/>
    </location>
</feature>
<dbReference type="InterPro" id="IPR043519">
    <property type="entry name" value="NT_sf"/>
</dbReference>
<keyword evidence="3" id="KW-0808">Transferase</keyword>
<accession>A0A1I5PMZ9</accession>
<gene>
    <name evidence="2" type="ORF">G3I59_18830</name>
    <name evidence="3" type="ORF">SAMN05421854_10522</name>
</gene>
<evidence type="ECO:0000256" key="1">
    <source>
        <dbReference type="SAM" id="MobiDB-lite"/>
    </source>
</evidence>
<evidence type="ECO:0000313" key="2">
    <source>
        <dbReference type="EMBL" id="NEC57591.1"/>
    </source>
</evidence>
<dbReference type="Proteomes" id="UP000199137">
    <property type="component" value="Unassembled WGS sequence"/>
</dbReference>
<proteinExistence type="predicted"/>
<dbReference type="Proteomes" id="UP000470404">
    <property type="component" value="Unassembled WGS sequence"/>
</dbReference>
<dbReference type="SUPFAM" id="SSF81301">
    <property type="entry name" value="Nucleotidyltransferase"/>
    <property type="match status" value="1"/>
</dbReference>
<dbReference type="PANTHER" id="PTHR34822">
    <property type="entry name" value="GRPB DOMAIN PROTEIN (AFU_ORTHOLOGUE AFUA_1G01530)"/>
    <property type="match status" value="1"/>
</dbReference>
<name>A0A1I5PMZ9_9PSEU</name>
<dbReference type="EMBL" id="JAAGNC010000092">
    <property type="protein sequence ID" value="NEC57591.1"/>
    <property type="molecule type" value="Genomic_DNA"/>
</dbReference>
<organism evidence="3 4">
    <name type="scientific">Amycolatopsis rubida</name>
    <dbReference type="NCBI Taxonomy" id="112413"/>
    <lineage>
        <taxon>Bacteria</taxon>
        <taxon>Bacillati</taxon>
        <taxon>Actinomycetota</taxon>
        <taxon>Actinomycetes</taxon>
        <taxon>Pseudonocardiales</taxon>
        <taxon>Pseudonocardiaceae</taxon>
        <taxon>Amycolatopsis</taxon>
    </lineage>
</organism>
<evidence type="ECO:0000313" key="3">
    <source>
        <dbReference type="EMBL" id="SFP35405.1"/>
    </source>
</evidence>
<dbReference type="EMBL" id="FOWC01000005">
    <property type="protein sequence ID" value="SFP35405.1"/>
    <property type="molecule type" value="Genomic_DNA"/>
</dbReference>
<evidence type="ECO:0000313" key="5">
    <source>
        <dbReference type="Proteomes" id="UP000470404"/>
    </source>
</evidence>
<evidence type="ECO:0000313" key="4">
    <source>
        <dbReference type="Proteomes" id="UP000199137"/>
    </source>
</evidence>